<evidence type="ECO:0000256" key="1">
    <source>
        <dbReference type="SAM" id="Phobius"/>
    </source>
</evidence>
<feature type="transmembrane region" description="Helical" evidence="1">
    <location>
        <begin position="749"/>
        <end position="767"/>
    </location>
</feature>
<feature type="signal peptide" evidence="2">
    <location>
        <begin position="1"/>
        <end position="17"/>
    </location>
</feature>
<dbReference type="PANTHER" id="PTHR11161:SF0">
    <property type="entry name" value="O-ACYLTRANSFERASE LIKE PROTEIN"/>
    <property type="match status" value="1"/>
</dbReference>
<dbReference type="Pfam" id="PF20146">
    <property type="entry name" value="NRF"/>
    <property type="match status" value="1"/>
</dbReference>
<organism evidence="5 6">
    <name type="scientific">Haemaphysalis longicornis</name>
    <name type="common">Bush tick</name>
    <dbReference type="NCBI Taxonomy" id="44386"/>
    <lineage>
        <taxon>Eukaryota</taxon>
        <taxon>Metazoa</taxon>
        <taxon>Ecdysozoa</taxon>
        <taxon>Arthropoda</taxon>
        <taxon>Chelicerata</taxon>
        <taxon>Arachnida</taxon>
        <taxon>Acari</taxon>
        <taxon>Parasitiformes</taxon>
        <taxon>Ixodida</taxon>
        <taxon>Ixodoidea</taxon>
        <taxon>Ixodidae</taxon>
        <taxon>Haemaphysalinae</taxon>
        <taxon>Haemaphysalis</taxon>
    </lineage>
</organism>
<feature type="transmembrane region" description="Helical" evidence="1">
    <location>
        <begin position="501"/>
        <end position="519"/>
    </location>
</feature>
<evidence type="ECO:0000313" key="6">
    <source>
        <dbReference type="Proteomes" id="UP000821853"/>
    </source>
</evidence>
<dbReference type="InterPro" id="IPR002656">
    <property type="entry name" value="Acyl_transf_3_dom"/>
</dbReference>
<keyword evidence="2" id="KW-0732">Signal</keyword>
<name>A0A9J6F7C0_HAELO</name>
<keyword evidence="1" id="KW-1133">Transmembrane helix</keyword>
<dbReference type="VEuPathDB" id="VectorBase:HLOH_042301"/>
<feature type="domain" description="Nose resistant-to-fluoxetine protein N-terminal" evidence="4">
    <location>
        <begin position="167"/>
        <end position="285"/>
    </location>
</feature>
<dbReference type="InterPro" id="IPR006621">
    <property type="entry name" value="Nose-resist-to-fluoxetine_N"/>
</dbReference>
<feature type="transmembrane region" description="Helical" evidence="1">
    <location>
        <begin position="592"/>
        <end position="611"/>
    </location>
</feature>
<evidence type="ECO:0000256" key="2">
    <source>
        <dbReference type="SAM" id="SignalP"/>
    </source>
</evidence>
<feature type="transmembrane region" description="Helical" evidence="1">
    <location>
        <begin position="567"/>
        <end position="587"/>
    </location>
</feature>
<feature type="transmembrane region" description="Helical" evidence="1">
    <location>
        <begin position="328"/>
        <end position="356"/>
    </location>
</feature>
<reference evidence="5 6" key="1">
    <citation type="journal article" date="2020" name="Cell">
        <title>Large-Scale Comparative Analyses of Tick Genomes Elucidate Their Genetic Diversity and Vector Capacities.</title>
        <authorList>
            <consortium name="Tick Genome and Microbiome Consortium (TIGMIC)"/>
            <person name="Jia N."/>
            <person name="Wang J."/>
            <person name="Shi W."/>
            <person name="Du L."/>
            <person name="Sun Y."/>
            <person name="Zhan W."/>
            <person name="Jiang J.F."/>
            <person name="Wang Q."/>
            <person name="Zhang B."/>
            <person name="Ji P."/>
            <person name="Bell-Sakyi L."/>
            <person name="Cui X.M."/>
            <person name="Yuan T.T."/>
            <person name="Jiang B.G."/>
            <person name="Yang W.F."/>
            <person name="Lam T.T."/>
            <person name="Chang Q.C."/>
            <person name="Ding S.J."/>
            <person name="Wang X.J."/>
            <person name="Zhu J.G."/>
            <person name="Ruan X.D."/>
            <person name="Zhao L."/>
            <person name="Wei J.T."/>
            <person name="Ye R.Z."/>
            <person name="Que T.C."/>
            <person name="Du C.H."/>
            <person name="Zhou Y.H."/>
            <person name="Cheng J.X."/>
            <person name="Dai P.F."/>
            <person name="Guo W.B."/>
            <person name="Han X.H."/>
            <person name="Huang E.J."/>
            <person name="Li L.F."/>
            <person name="Wei W."/>
            <person name="Gao Y.C."/>
            <person name="Liu J.Z."/>
            <person name="Shao H.Z."/>
            <person name="Wang X."/>
            <person name="Wang C.C."/>
            <person name="Yang T.C."/>
            <person name="Huo Q.B."/>
            <person name="Li W."/>
            <person name="Chen H.Y."/>
            <person name="Chen S.E."/>
            <person name="Zhou L.G."/>
            <person name="Ni X.B."/>
            <person name="Tian J.H."/>
            <person name="Sheng Y."/>
            <person name="Liu T."/>
            <person name="Pan Y.S."/>
            <person name="Xia L.Y."/>
            <person name="Li J."/>
            <person name="Zhao F."/>
            <person name="Cao W.C."/>
        </authorList>
    </citation>
    <scope>NUCLEOTIDE SEQUENCE [LARGE SCALE GENOMIC DNA]</scope>
    <source>
        <strain evidence="5">HaeL-2018</strain>
    </source>
</reference>
<feature type="transmembrane region" description="Helical" evidence="1">
    <location>
        <begin position="447"/>
        <end position="474"/>
    </location>
</feature>
<dbReference type="PANTHER" id="PTHR11161">
    <property type="entry name" value="O-ACYLTRANSFERASE"/>
    <property type="match status" value="1"/>
</dbReference>
<keyword evidence="6" id="KW-1185">Reference proteome</keyword>
<keyword evidence="1" id="KW-0472">Membrane</keyword>
<feature type="transmembrane region" description="Helical" evidence="1">
    <location>
        <begin position="713"/>
        <end position="737"/>
    </location>
</feature>
<feature type="transmembrane region" description="Helical" evidence="1">
    <location>
        <begin position="404"/>
        <end position="427"/>
    </location>
</feature>
<feature type="transmembrane region" description="Helical" evidence="1">
    <location>
        <begin position="642"/>
        <end position="661"/>
    </location>
</feature>
<dbReference type="AlphaFoldDB" id="A0A9J6F7C0"/>
<accession>A0A9J6F7C0</accession>
<feature type="transmembrane region" description="Helical" evidence="1">
    <location>
        <begin position="673"/>
        <end position="693"/>
    </location>
</feature>
<feature type="transmembrane region" description="Helical" evidence="1">
    <location>
        <begin position="787"/>
        <end position="804"/>
    </location>
</feature>
<dbReference type="EMBL" id="JABSTR010000001">
    <property type="protein sequence ID" value="KAH9361702.1"/>
    <property type="molecule type" value="Genomic_DNA"/>
</dbReference>
<dbReference type="Proteomes" id="UP000821853">
    <property type="component" value="Chromosome 1"/>
</dbReference>
<evidence type="ECO:0000259" key="4">
    <source>
        <dbReference type="Pfam" id="PF20146"/>
    </source>
</evidence>
<dbReference type="OrthoDB" id="118951at2759"/>
<dbReference type="Pfam" id="PF01757">
    <property type="entry name" value="Acyl_transf_3"/>
    <property type="match status" value="1"/>
</dbReference>
<sequence length="845" mass="93251">MAGRLLLALFACAAVRAMDLKDMGIDLERASSLLLPMLPVICNANKEQKQNVDCAGCMDSMVQYFKAIGRGEEWAILSECPAWRAPLLQPRFAAAGTNMGEQAGLGLRCQSGACCGQRLVFSQHHRAEPGVRFITCVVPISKYNESCKPRKRSYQVMPNWCIFSSSVTDAQTKIPVSVMGGTFSFLSSFDDCLAVPPAPAVDSVVLRALNISTLHPSYCSFKISVGLPDNHDELHHADEPPKTGLLAMMDKQKGDLKDVSELMEEFPGFLGLCLPSACTEKALRAIGQGALFYFSQLGLKAPDVKLGIELAGCVTREKLKVHEQSATLLAASIIVGVLLVLVVLGTLVDAMFLVLVNREFAAKEIVKSHSYEINAENHYVQVLRAFSAYRNFRKLMSGRSGSKMLAPVAGITSMSFVWIIIGSTLVLRPFNLSGNLKSLREVLNDPLIQFAINSSLAIDSIATVIAMCIAYSIVKAVRRCGSTEDCGAGRYFRSAFSATKYFFVGLLPMYMLLLLAINAKFPTLGSGPTWAIESKKYLSQCDSSWQWNVLFINNFFPTKQQCMPHTWFLAFVFQALVFSIAIGFLLIRLPKFAMAGLGACIFACSLTTFVINNSKDLGPTALLREYRPGSRHAYHDSIAINFYTRGGPFCIGLIAGYLLAIKPKLTLNKWAAFAGWMLSLVTVLAITHIPWFWNKEGRHMRPGGTEYAIYDAFHRVLFSAGIAYIALASAWGSGGVIRVFLTWSGWLPISRLCFAIYILHPFLIFYFNGTERGVIFYTVKVAMEELLWNIIASIIISVPIHLLFEAPFIRLGEQCCQREDDDSVCESMDSMDIALQEKNAASKYS</sequence>
<keyword evidence="1" id="KW-0812">Transmembrane</keyword>
<evidence type="ECO:0000259" key="3">
    <source>
        <dbReference type="Pfam" id="PF01757"/>
    </source>
</evidence>
<gene>
    <name evidence="5" type="ORF">HPB48_005145</name>
</gene>
<dbReference type="OMA" id="QAYHDSI"/>
<comment type="caution">
    <text evidence="5">The sequence shown here is derived from an EMBL/GenBank/DDBJ whole genome shotgun (WGS) entry which is preliminary data.</text>
</comment>
<dbReference type="InterPro" id="IPR052728">
    <property type="entry name" value="O2_lipid_transport_reg"/>
</dbReference>
<proteinExistence type="predicted"/>
<feature type="domain" description="Acyltransferase 3" evidence="3">
    <location>
        <begin position="502"/>
        <end position="801"/>
    </location>
</feature>
<protein>
    <submittedName>
        <fullName evidence="5">Uncharacterized protein</fullName>
    </submittedName>
</protein>
<evidence type="ECO:0000313" key="5">
    <source>
        <dbReference type="EMBL" id="KAH9361702.1"/>
    </source>
</evidence>
<feature type="chain" id="PRO_5039921442" evidence="2">
    <location>
        <begin position="18"/>
        <end position="845"/>
    </location>
</feature>
<dbReference type="GO" id="GO:0016747">
    <property type="term" value="F:acyltransferase activity, transferring groups other than amino-acyl groups"/>
    <property type="evidence" value="ECO:0007669"/>
    <property type="project" value="InterPro"/>
</dbReference>